<dbReference type="GO" id="GO:0016787">
    <property type="term" value="F:hydrolase activity"/>
    <property type="evidence" value="ECO:0007669"/>
    <property type="project" value="UniProtKB-KW"/>
</dbReference>
<evidence type="ECO:0000313" key="2">
    <source>
        <dbReference type="Proteomes" id="UP000683925"/>
    </source>
</evidence>
<comment type="caution">
    <text evidence="1">The sequence shown here is derived from an EMBL/GenBank/DDBJ whole genome shotgun (WGS) entry which is preliminary data.</text>
</comment>
<accession>A0A8S1XM58</accession>
<dbReference type="Proteomes" id="UP000683925">
    <property type="component" value="Unassembled WGS sequence"/>
</dbReference>
<gene>
    <name evidence="1" type="ORF">POCTA_138.1.T1270149</name>
</gene>
<keyword evidence="2" id="KW-1185">Reference proteome</keyword>
<evidence type="ECO:0000313" key="1">
    <source>
        <dbReference type="EMBL" id="CAD8202580.1"/>
    </source>
</evidence>
<name>A0A8S1XM58_PAROT</name>
<evidence type="ECO:0008006" key="3">
    <source>
        <dbReference type="Google" id="ProtNLM"/>
    </source>
</evidence>
<proteinExistence type="predicted"/>
<dbReference type="InterPro" id="IPR039904">
    <property type="entry name" value="TRANK1"/>
</dbReference>
<reference evidence="1" key="1">
    <citation type="submission" date="2021-01" db="EMBL/GenBank/DDBJ databases">
        <authorList>
            <consortium name="Genoscope - CEA"/>
            <person name="William W."/>
        </authorList>
    </citation>
    <scope>NUCLEOTIDE SEQUENCE</scope>
</reference>
<dbReference type="GO" id="GO:0005524">
    <property type="term" value="F:ATP binding"/>
    <property type="evidence" value="ECO:0007669"/>
    <property type="project" value="UniProtKB-KW"/>
</dbReference>
<organism evidence="1 2">
    <name type="scientific">Paramecium octaurelia</name>
    <dbReference type="NCBI Taxonomy" id="43137"/>
    <lineage>
        <taxon>Eukaryota</taxon>
        <taxon>Sar</taxon>
        <taxon>Alveolata</taxon>
        <taxon>Ciliophora</taxon>
        <taxon>Intramacronucleata</taxon>
        <taxon>Oligohymenophorea</taxon>
        <taxon>Peniculida</taxon>
        <taxon>Parameciidae</taxon>
        <taxon>Paramecium</taxon>
    </lineage>
</organism>
<dbReference type="EMBL" id="CAJJDP010000127">
    <property type="protein sequence ID" value="CAD8202580.1"/>
    <property type="molecule type" value="Genomic_DNA"/>
</dbReference>
<dbReference type="OrthoDB" id="3156807at2759"/>
<dbReference type="PANTHER" id="PTHR21529:SF4">
    <property type="entry name" value="TPR AND ANKYRIN REPEAT-CONTAINING PROTEIN 1"/>
    <property type="match status" value="1"/>
</dbReference>
<dbReference type="GO" id="GO:0004386">
    <property type="term" value="F:helicase activity"/>
    <property type="evidence" value="ECO:0007669"/>
    <property type="project" value="UniProtKB-KW"/>
</dbReference>
<protein>
    <recommendedName>
        <fullName evidence="3">UvrD-like helicase ATP-binding domain-containing protein</fullName>
    </recommendedName>
</protein>
<dbReference type="PANTHER" id="PTHR21529">
    <property type="entry name" value="MAMMARY TURMOR VIRUS RECEPTOR HOMOLOG 1, 2 MTVR1, 2"/>
    <property type="match status" value="1"/>
</dbReference>
<dbReference type="OMA" id="KEYICLP"/>
<sequence>MSECQFKEGQFNLYTQNRLQYESKLMAVFEQLKENAGEFEHPHEFVIQYLRQFKFQAEYKDQSLKSVNINQLFPNRLWEFDLTEKFINSIRTYLCTPLLLVMSSLLQGRFNEENKEYTKILHLNCGSLKLPFQYAFVASLLPLESLQIIVLILPQKHYITNSSGELEQIKFIHKMRFIDAIYEYNGNSEHIIKQSQTILDEYLHQQLKQNDILSNIKLIKEKQKQCQFSTKVKIGIKTRNKNLLIQPRSFETVKLDSQLYIFDDQTNNWITKKLYESIQKKILKINAQTANYYMIKEYICLPSAQQISKLISKLPKFKNKITEQQLQAIVWKGITFILGRSGTGKTTCALFKVFILDALFNLRQQLKTQNAQVYSQIKQETQNQLIQKDKLTLKTLFVTASPLLAWQIKQNYLQLIENFQELVKEKFQKKPEETEEFHEMEEESFYEIIKELQESQTKEDNSDTDEDDMDDYEKKMGRFQKLSDITEYPAFLTLRKLIFSVDASLLNPYFKFTQTQHCSAQWHNEQIGIVTLNQSNQHSYEKLQKKIKDYDDKEFIFYNNTQEVTFDLFLNWIWPKIVKKIEHQNQKIKKLDPALVWYEIMSKIKGHATSYQYPNRYMNYDNYSYYHKVLSDEYTKLLYKAFENYEMIKQNLGYYDLLDVVNHINYELQYGNDVIENVHYLILDELQDIPNAVFILLNQIADFGLICCGDNAQNIQKGTGQQFVEFRNLLNDSNLKKNYRNNEICTFKLPRNFRFHDQILQLTNSIIRMIELLFPYKIDVFDKDERSCLQGPKPIVIQSEDEQILLSYLKKNSKIESNQITFGSNQVIIVRDQESKPKVPDSLQQTLILTIYEAKGLEFDDVILFNFFTDSDCTSDDWNILKNLQIKDVFVKIEQNYNVFLPHEFNQTIEMKKLFLIQNTQQQNLSDNIDKFVNYQTLCQELKLLYVALSRAKRQIIIYDNNYTKRKTIQKIWEEMQVIEIIYTTQFENVQEFEILFSQQFDNKNNWRNQGLNFFRVNNYEQAKKCFKFAKDYQLEKKAQAYQLATQATLTDNGEHLFHEAGLLFEELNIKNRAAQCYFSAKKYKDAYRLYNQLNAKMEMAEAAYFCRQYEEAGQLFLEVKDLRRSIESYIQQGNYNKVVELILKHQDDLSKEEYHIYLTKYFPIILQQILDEIEIQNQMLANEIEEQSESFQVCNSELSQCSEKLEFKFNNSKQSRIENQSSYSESFQVINSDSFDHLSSYDPDDEWIQNDKLQLLSSIASIDVHQLNENKILLLNQVDGTSFIKNQNKKVTLNDSTLIQIIQLLGQISEDFKTHIQSKFGNQLDYSNIIKVIDIDTIKLILSLLEKFQNYKLCIYICNQFKLLDQIGEYLVTLASKYTPIYKNSMRVDTQMVRNTLRRKHLLDQSSIAHLALQNIFEAINPEILKFKYEDYLDFNNSFGLKCYQDLIGLGFWKQIIFQMNYQHSKDLCLSFNNHSDLVSILQHMKKERGDNSLNSDQKYQLTKSQYLLQVEQYFIDKKISVIQIDQIFEITNSITKGDIIDSKKINQIICNAKLKEQNLDFENKLIQLESVILSYLLCCGMISPEGATLEQKIHLINILYFCINQIKSICWNQNLVDAIQFLFKFSFPKGEIMNNYSQYALLSVQSKLLKNIKNEQIFFVDSSFEYLMVPFEQLLIYITNYFGRTNIQELKSFEYQQDLQQHCQSPLTFIIKQIKHQQLQSVLQPCIQHNMNLQNSLKKQKDSTINNSIEQDEQDEYSILSVINESGQSQFYDYLLKTNQNSANLPLSISKSVIHQCIMLFQQAFKSFGQEQHAYLILAINLCNFSNNLPLAIYSIQSIEDKHQIKKYLKYIEFLECQNYNITEDLVACFLDYCYFCEQNLYLDELSNHLIRIGLKLILAQDVLTTIVIPDYYLELLDQDVEIEYTVKQNTQFPFKNKEVMIEYFHCLQNYIQSCNSPSYESIGYLLLIVLSLNLFTIPKELQTIIQNILSPQNVKAQLKQIVSSLNLNLESRRAKILSEQDLLVVTDYLDEKFISLQVIQSKVNDNQNIAIYQECLDKWDLHLQQAEKLRINGKQILQHYLKHKQNIKKNSQVELMSNPAIARFIQYYQLPSSVLKCVNYDQNWKSQLIYSYKLQDELLRARVQSRTMKDLQQIRIYLESIINLQQELNKSHYIQDQLISVEREFREYQECKGKEQMLQQSMLERNREMLKIKWQNLQAGIKVQNKLSNTQKKQCIRIQEQDEEEQMNII</sequence>